<evidence type="ECO:0000313" key="2">
    <source>
        <dbReference type="EMBL" id="QQX23925.1"/>
    </source>
</evidence>
<dbReference type="EMBL" id="LQYN01000050">
    <property type="protein sequence ID" value="KYD06918.1"/>
    <property type="molecule type" value="Genomic_DNA"/>
</dbReference>
<dbReference type="EMBL" id="CP066701">
    <property type="protein sequence ID" value="QQX23925.1"/>
    <property type="molecule type" value="Genomic_DNA"/>
</dbReference>
<organism evidence="1 3">
    <name type="scientific">Heyndrickxia sporothermodurans</name>
    <dbReference type="NCBI Taxonomy" id="46224"/>
    <lineage>
        <taxon>Bacteria</taxon>
        <taxon>Bacillati</taxon>
        <taxon>Bacillota</taxon>
        <taxon>Bacilli</taxon>
        <taxon>Bacillales</taxon>
        <taxon>Bacillaceae</taxon>
        <taxon>Heyndrickxia</taxon>
    </lineage>
</organism>
<dbReference type="PATRIC" id="fig|46224.3.peg.2970"/>
<evidence type="ECO:0000313" key="1">
    <source>
        <dbReference type="EMBL" id="KYD06918.1"/>
    </source>
</evidence>
<reference evidence="1 3" key="1">
    <citation type="submission" date="2016-01" db="EMBL/GenBank/DDBJ databases">
        <title>Genome Sequences of Twelve Sporeforming Bacillus Species Isolated from Foods.</title>
        <authorList>
            <person name="Berendsen E.M."/>
            <person name="Wells-Bennik M.H."/>
            <person name="Krawcyk A.O."/>
            <person name="De Jong A."/>
            <person name="Holsappel S."/>
            <person name="Eijlander R.T."/>
            <person name="Kuipers O.P."/>
        </authorList>
    </citation>
    <scope>NUCLEOTIDE SEQUENCE [LARGE SCALE GENOMIC DNA]</scope>
    <source>
        <strain evidence="1 3">B4102</strain>
    </source>
</reference>
<dbReference type="OrthoDB" id="2706316at2"/>
<protein>
    <submittedName>
        <fullName evidence="1">Uncharacterized protein</fullName>
    </submittedName>
</protein>
<evidence type="ECO:0000313" key="3">
    <source>
        <dbReference type="Proteomes" id="UP000075666"/>
    </source>
</evidence>
<keyword evidence="3" id="KW-1185">Reference proteome</keyword>
<dbReference type="KEGG" id="hspo:JGZ69_13905"/>
<dbReference type="AlphaFoldDB" id="A0A150L3N4"/>
<dbReference type="Proteomes" id="UP000595512">
    <property type="component" value="Chromosome"/>
</dbReference>
<proteinExistence type="predicted"/>
<gene>
    <name evidence="1" type="ORF">B4102_3001</name>
    <name evidence="2" type="ORF">JGZ69_13905</name>
</gene>
<dbReference type="STRING" id="46224.B4102_3001"/>
<accession>A0A150L3N4</accession>
<dbReference type="Proteomes" id="UP000075666">
    <property type="component" value="Unassembled WGS sequence"/>
</dbReference>
<reference evidence="2 4" key="2">
    <citation type="submission" date="2020-12" db="EMBL/GenBank/DDBJ databases">
        <title>Taxonomic evaluation of the Bacillus sporothermodurans group of bacteria based on whole genome sequences.</title>
        <authorList>
            <person name="Fiedler G."/>
            <person name="Herbstmann A.-D."/>
            <person name="Doll E."/>
            <person name="Wenning M."/>
            <person name="Brinks E."/>
            <person name="Kabisch J."/>
            <person name="Breitenwieser F."/>
            <person name="Lappann M."/>
            <person name="Boehnlein C."/>
            <person name="Franz C."/>
        </authorList>
    </citation>
    <scope>NUCLEOTIDE SEQUENCE [LARGE SCALE GENOMIC DNA]</scope>
    <source>
        <strain evidence="2 4">DSM 10599</strain>
    </source>
</reference>
<sequence length="69" mass="8117">MGYRLPLVHEAYTQYKIRMYQKPKDYIKLHHTSKISNPPNQKESQTKNNLVQKTIADLTGKGKIINKYI</sequence>
<dbReference type="RefSeq" id="WP_066231300.1">
    <property type="nucleotide sequence ID" value="NZ_CP066701.1"/>
</dbReference>
<name>A0A150L3N4_9BACI</name>
<evidence type="ECO:0000313" key="4">
    <source>
        <dbReference type="Proteomes" id="UP000595512"/>
    </source>
</evidence>